<sequence length="187" mass="20846">MDKVLGRPRDDAAGPALLSAARRLVSERGYQRVSIQNLLDEAGVGRQTLYRRWPSKAELVLDAFLDSAGRIPAVTEGPILEVLTRFLTHLFANLNEDGPALRSLMASAQEDAKFLASFRERFLQPRAKIVKSFLEQAVKRSELNENFDVDTASDMIHGAFWYRMLLGRPLDAAFATKLTAAVLKVTE</sequence>
<evidence type="ECO:0000256" key="2">
    <source>
        <dbReference type="ARBA" id="ARBA00023125"/>
    </source>
</evidence>
<dbReference type="Gene3D" id="1.10.357.10">
    <property type="entry name" value="Tetracycline Repressor, domain 2"/>
    <property type="match status" value="1"/>
</dbReference>
<dbReference type="PANTHER" id="PTHR30055:SF148">
    <property type="entry name" value="TETR-FAMILY TRANSCRIPTIONAL REGULATOR"/>
    <property type="match status" value="1"/>
</dbReference>
<dbReference type="InterPro" id="IPR001647">
    <property type="entry name" value="HTH_TetR"/>
</dbReference>
<dbReference type="PRINTS" id="PR00455">
    <property type="entry name" value="HTHTETR"/>
</dbReference>
<dbReference type="SUPFAM" id="SSF48498">
    <property type="entry name" value="Tetracyclin repressor-like, C-terminal domain"/>
    <property type="match status" value="1"/>
</dbReference>
<dbReference type="Gene3D" id="1.10.10.60">
    <property type="entry name" value="Homeodomain-like"/>
    <property type="match status" value="1"/>
</dbReference>
<evidence type="ECO:0000313" key="7">
    <source>
        <dbReference type="Proteomes" id="UP000705283"/>
    </source>
</evidence>
<evidence type="ECO:0000259" key="5">
    <source>
        <dbReference type="PROSITE" id="PS50977"/>
    </source>
</evidence>
<evidence type="ECO:0000256" key="3">
    <source>
        <dbReference type="ARBA" id="ARBA00023163"/>
    </source>
</evidence>
<reference evidence="6" key="1">
    <citation type="submission" date="2020-11" db="EMBL/GenBank/DDBJ databases">
        <authorList>
            <person name="Lee S.D."/>
        </authorList>
    </citation>
    <scope>NUCLEOTIDE SEQUENCE</scope>
    <source>
        <strain evidence="6">SAP-2</strain>
    </source>
</reference>
<feature type="DNA-binding region" description="H-T-H motif" evidence="4">
    <location>
        <begin position="34"/>
        <end position="53"/>
    </location>
</feature>
<dbReference type="Pfam" id="PF16859">
    <property type="entry name" value="TetR_C_11"/>
    <property type="match status" value="1"/>
</dbReference>
<dbReference type="InterPro" id="IPR036271">
    <property type="entry name" value="Tet_transcr_reg_TetR-rel_C_sf"/>
</dbReference>
<dbReference type="RefSeq" id="WP_055780890.1">
    <property type="nucleotide sequence ID" value="NZ_JADMKS010000006.1"/>
</dbReference>
<keyword evidence="3" id="KW-0804">Transcription</keyword>
<dbReference type="Pfam" id="PF00440">
    <property type="entry name" value="TetR_N"/>
    <property type="match status" value="1"/>
</dbReference>
<proteinExistence type="predicted"/>
<dbReference type="InterPro" id="IPR009057">
    <property type="entry name" value="Homeodomain-like_sf"/>
</dbReference>
<protein>
    <submittedName>
        <fullName evidence="6">TetR/AcrR family transcriptional regulator</fullName>
    </submittedName>
</protein>
<dbReference type="GO" id="GO:0003700">
    <property type="term" value="F:DNA-binding transcription factor activity"/>
    <property type="evidence" value="ECO:0007669"/>
    <property type="project" value="TreeGrafter"/>
</dbReference>
<accession>A0AA41BX86</accession>
<name>A0AA41BX86_9GAMM</name>
<gene>
    <name evidence="6" type="ORF">ITX54_14830</name>
</gene>
<comment type="caution">
    <text evidence="6">The sequence shown here is derived from an EMBL/GenBank/DDBJ whole genome shotgun (WGS) entry which is preliminary data.</text>
</comment>
<keyword evidence="1" id="KW-0805">Transcription regulation</keyword>
<dbReference type="EMBL" id="JADMKS010000006">
    <property type="protein sequence ID" value="MBF6637935.1"/>
    <property type="molecule type" value="Genomic_DNA"/>
</dbReference>
<dbReference type="InterPro" id="IPR050109">
    <property type="entry name" value="HTH-type_TetR-like_transc_reg"/>
</dbReference>
<dbReference type="GO" id="GO:0000976">
    <property type="term" value="F:transcription cis-regulatory region binding"/>
    <property type="evidence" value="ECO:0007669"/>
    <property type="project" value="TreeGrafter"/>
</dbReference>
<feature type="domain" description="HTH tetR-type" evidence="5">
    <location>
        <begin position="11"/>
        <end position="71"/>
    </location>
</feature>
<dbReference type="SUPFAM" id="SSF46689">
    <property type="entry name" value="Homeodomain-like"/>
    <property type="match status" value="1"/>
</dbReference>
<dbReference type="Proteomes" id="UP000705283">
    <property type="component" value="Unassembled WGS sequence"/>
</dbReference>
<evidence type="ECO:0000256" key="1">
    <source>
        <dbReference type="ARBA" id="ARBA00023015"/>
    </source>
</evidence>
<dbReference type="PROSITE" id="PS50977">
    <property type="entry name" value="HTH_TETR_2"/>
    <property type="match status" value="1"/>
</dbReference>
<evidence type="ECO:0000256" key="4">
    <source>
        <dbReference type="PROSITE-ProRule" id="PRU00335"/>
    </source>
</evidence>
<dbReference type="AlphaFoldDB" id="A0AA41BX86"/>
<dbReference type="PANTHER" id="PTHR30055">
    <property type="entry name" value="HTH-TYPE TRANSCRIPTIONAL REGULATOR RUTR"/>
    <property type="match status" value="1"/>
</dbReference>
<keyword evidence="2 4" id="KW-0238">DNA-binding</keyword>
<evidence type="ECO:0000313" key="6">
    <source>
        <dbReference type="EMBL" id="MBF6637935.1"/>
    </source>
</evidence>
<organism evidence="6 7">
    <name type="scientific">Rouxiella silvae</name>
    <dbReference type="NCBI Taxonomy" id="1646373"/>
    <lineage>
        <taxon>Bacteria</taxon>
        <taxon>Pseudomonadati</taxon>
        <taxon>Pseudomonadota</taxon>
        <taxon>Gammaproteobacteria</taxon>
        <taxon>Enterobacterales</taxon>
        <taxon>Yersiniaceae</taxon>
        <taxon>Rouxiella</taxon>
    </lineage>
</organism>
<reference evidence="6" key="2">
    <citation type="submission" date="2022-09" db="EMBL/GenBank/DDBJ databases">
        <title>Rouxiella aceris sp. nov., isolated from tree sap and emended description of the genus Rhouxiella.</title>
        <authorList>
            <person name="Kim I.S."/>
        </authorList>
    </citation>
    <scope>NUCLEOTIDE SEQUENCE</scope>
    <source>
        <strain evidence="6">SAP-2</strain>
    </source>
</reference>
<dbReference type="InterPro" id="IPR011075">
    <property type="entry name" value="TetR_C"/>
</dbReference>